<dbReference type="EMBL" id="JAEPQZ010000003">
    <property type="protein sequence ID" value="KAG2183187.1"/>
    <property type="molecule type" value="Genomic_DNA"/>
</dbReference>
<accession>A0A8H7UIP9</accession>
<proteinExistence type="predicted"/>
<comment type="caution">
    <text evidence="1">The sequence shown here is derived from an EMBL/GenBank/DDBJ whole genome shotgun (WGS) entry which is preliminary data.</text>
</comment>
<sequence length="99" mass="10675">MALKSPLASQRICCVANADGEDIASTGHIIVLTKTQYGTIAVEDFGESETWLFRCVARSTAPGESISTHRYGAVVFVTECYTRAKNCYVVILGSKLIIG</sequence>
<organism evidence="1 2">
    <name type="scientific">Mortierella isabellina</name>
    <name type="common">Filamentous fungus</name>
    <name type="synonym">Umbelopsis isabellina</name>
    <dbReference type="NCBI Taxonomy" id="91625"/>
    <lineage>
        <taxon>Eukaryota</taxon>
        <taxon>Fungi</taxon>
        <taxon>Fungi incertae sedis</taxon>
        <taxon>Mucoromycota</taxon>
        <taxon>Mucoromycotina</taxon>
        <taxon>Umbelopsidomycetes</taxon>
        <taxon>Umbelopsidales</taxon>
        <taxon>Umbelopsidaceae</taxon>
        <taxon>Umbelopsis</taxon>
    </lineage>
</organism>
<evidence type="ECO:0000313" key="2">
    <source>
        <dbReference type="Proteomes" id="UP000654370"/>
    </source>
</evidence>
<gene>
    <name evidence="1" type="ORF">INT43_006182</name>
</gene>
<dbReference type="Proteomes" id="UP000654370">
    <property type="component" value="Unassembled WGS sequence"/>
</dbReference>
<protein>
    <submittedName>
        <fullName evidence="1">Uncharacterized protein</fullName>
    </submittedName>
</protein>
<dbReference type="AlphaFoldDB" id="A0A8H7UIP9"/>
<reference evidence="1" key="1">
    <citation type="submission" date="2020-12" db="EMBL/GenBank/DDBJ databases">
        <title>Metabolic potential, ecology and presence of endohyphal bacteria is reflected in genomic diversity of Mucoromycotina.</title>
        <authorList>
            <person name="Muszewska A."/>
            <person name="Okrasinska A."/>
            <person name="Steczkiewicz K."/>
            <person name="Drgas O."/>
            <person name="Orlowska M."/>
            <person name="Perlinska-Lenart U."/>
            <person name="Aleksandrzak-Piekarczyk T."/>
            <person name="Szatraj K."/>
            <person name="Zielenkiewicz U."/>
            <person name="Pilsyk S."/>
            <person name="Malc E."/>
            <person name="Mieczkowski P."/>
            <person name="Kruszewska J.S."/>
            <person name="Biernat P."/>
            <person name="Pawlowska J."/>
        </authorList>
    </citation>
    <scope>NUCLEOTIDE SEQUENCE</scope>
    <source>
        <strain evidence="1">WA0000067209</strain>
    </source>
</reference>
<name>A0A8H7UIP9_MORIS</name>
<evidence type="ECO:0000313" key="1">
    <source>
        <dbReference type="EMBL" id="KAG2183187.1"/>
    </source>
</evidence>
<keyword evidence="2" id="KW-1185">Reference proteome</keyword>